<feature type="region of interest" description="Disordered" evidence="1">
    <location>
        <begin position="763"/>
        <end position="811"/>
    </location>
</feature>
<feature type="compositionally biased region" description="Low complexity" evidence="1">
    <location>
        <begin position="681"/>
        <end position="690"/>
    </location>
</feature>
<feature type="region of interest" description="Disordered" evidence="1">
    <location>
        <begin position="427"/>
        <end position="482"/>
    </location>
</feature>
<organism evidence="2 3">
    <name type="scientific">Puccinia striiformis f. sp. tritici PST-78</name>
    <dbReference type="NCBI Taxonomy" id="1165861"/>
    <lineage>
        <taxon>Eukaryota</taxon>
        <taxon>Fungi</taxon>
        <taxon>Dikarya</taxon>
        <taxon>Basidiomycota</taxon>
        <taxon>Pucciniomycotina</taxon>
        <taxon>Pucciniomycetes</taxon>
        <taxon>Pucciniales</taxon>
        <taxon>Pucciniaceae</taxon>
        <taxon>Puccinia</taxon>
    </lineage>
</organism>
<proteinExistence type="predicted"/>
<dbReference type="Proteomes" id="UP000054564">
    <property type="component" value="Unassembled WGS sequence"/>
</dbReference>
<keyword evidence="3" id="KW-1185">Reference proteome</keyword>
<feature type="compositionally biased region" description="Low complexity" evidence="1">
    <location>
        <begin position="656"/>
        <end position="669"/>
    </location>
</feature>
<feature type="region of interest" description="Disordered" evidence="1">
    <location>
        <begin position="625"/>
        <end position="751"/>
    </location>
</feature>
<dbReference type="PANTHER" id="PTHR32428:SF2">
    <property type="entry name" value="TARGET OF RAPAMYCIN COMPLEX 2 SUBUNIT BIT61-RELATED"/>
    <property type="match status" value="1"/>
</dbReference>
<evidence type="ECO:0000313" key="2">
    <source>
        <dbReference type="EMBL" id="KNF03511.1"/>
    </source>
</evidence>
<gene>
    <name evidence="2" type="ORF">PSTG_03446</name>
</gene>
<feature type="region of interest" description="Disordered" evidence="1">
    <location>
        <begin position="61"/>
        <end position="85"/>
    </location>
</feature>
<sequence>MASTAKRAGLAVATEPASLATTAATAVSVAASPASSLLNRHTANLFSTFTRPEFFKRTELATGTTTSTTTTIEAQQPTKHKKQNSISSLSGFIASNSASMNFSSSSSAAAATHSNKPVIRHITSSSTLASINNSNIKPANDSNPSINETLSGLILKPGDVWSQVILRVIPLFNGEGHKGFIEDLNDFVSQHIHKTIADSPSKSIIKLHTDITELLSNGVMILNNKLQPDQLNDSKLLIKVLEVWHFFFTGVLPYLEAIFLPLMSDQNLLNMIESKNNIVLQERIQQLHLLQQASTPTSLLLRQSNKSTSQQQPLKNRSAHTRNDQEVIHGIDIRRLALIAFREHLIVPIYSRLYKLFTMIYDPSALSSSTTQFSTETNSTEHMHLKRLQMIGLLCSVQTDDPKQTMITEFSKLIRFKKSNLDLLSSNNNIRNLPPRTASANTNAVPVSRTRERSESSSSSRSRSSPPQHQHQQTPRQSTATINQSNLGLYPEEYDDDRPLVNLLEEENELHQIKGWNKNRDFARRSIRRQLGRNGTTIRRSTRIYNHSDDQTAPVTNPPLTNSLSRPSRVQQRNRTIQRSTPDSSIPNNPSPIVSTSTTSVAMAMTTSQGTHIEEEEQPLEYLSDRVYPNPHSSQIESTTTAHHRTRIISSRNKTGSVSSSNGSILSNLAPSHPPPTPSFNRNNNNTNVNSGGLSSKSTEEGENPYSSLDSPQPTTSSTSSSSSKTPHRPIQAFRPLNPPHPHPSSNTTMPLNLAIQPLKLSHLRSRSSSGLSKDLPPPTSSSSTNGSGVFKVLPGSNDKLVISNPTPFHH</sequence>
<evidence type="ECO:0000313" key="3">
    <source>
        <dbReference type="Proteomes" id="UP000054564"/>
    </source>
</evidence>
<dbReference type="GO" id="GO:0031932">
    <property type="term" value="C:TORC2 complex"/>
    <property type="evidence" value="ECO:0007669"/>
    <property type="project" value="TreeGrafter"/>
</dbReference>
<feature type="compositionally biased region" description="Polar residues" evidence="1">
    <location>
        <begin position="631"/>
        <end position="641"/>
    </location>
</feature>
<feature type="compositionally biased region" description="Low complexity" evidence="1">
    <location>
        <begin position="580"/>
        <end position="598"/>
    </location>
</feature>
<feature type="compositionally biased region" description="Low complexity" evidence="1">
    <location>
        <begin position="707"/>
        <end position="725"/>
    </location>
</feature>
<feature type="compositionally biased region" description="Polar residues" evidence="1">
    <location>
        <begin position="302"/>
        <end position="315"/>
    </location>
</feature>
<feature type="region of interest" description="Disordered" evidence="1">
    <location>
        <begin position="543"/>
        <end position="598"/>
    </location>
</feature>
<feature type="compositionally biased region" description="Low complexity" evidence="1">
    <location>
        <begin position="62"/>
        <end position="71"/>
    </location>
</feature>
<protein>
    <recommendedName>
        <fullName evidence="4">HbrB-like protein</fullName>
    </recommendedName>
</protein>
<feature type="region of interest" description="Disordered" evidence="1">
    <location>
        <begin position="302"/>
        <end position="321"/>
    </location>
</feature>
<reference evidence="3" key="1">
    <citation type="submission" date="2014-03" db="EMBL/GenBank/DDBJ databases">
        <title>The Genome Sequence of Puccinia striiformis f. sp. tritici PST-78.</title>
        <authorList>
            <consortium name="The Broad Institute Genome Sequencing Platform"/>
            <person name="Cuomo C."/>
            <person name="Hulbert S."/>
            <person name="Chen X."/>
            <person name="Walker B."/>
            <person name="Young S.K."/>
            <person name="Zeng Q."/>
            <person name="Gargeya S."/>
            <person name="Fitzgerald M."/>
            <person name="Haas B."/>
            <person name="Abouelleil A."/>
            <person name="Alvarado L."/>
            <person name="Arachchi H.M."/>
            <person name="Berlin A.M."/>
            <person name="Chapman S.B."/>
            <person name="Goldberg J."/>
            <person name="Griggs A."/>
            <person name="Gujja S."/>
            <person name="Hansen M."/>
            <person name="Howarth C."/>
            <person name="Imamovic A."/>
            <person name="Larimer J."/>
            <person name="McCowan C."/>
            <person name="Montmayeur A."/>
            <person name="Murphy C."/>
            <person name="Neiman D."/>
            <person name="Pearson M."/>
            <person name="Priest M."/>
            <person name="Roberts A."/>
            <person name="Saif S."/>
            <person name="Shea T."/>
            <person name="Sisk P."/>
            <person name="Sykes S."/>
            <person name="Wortman J."/>
            <person name="Nusbaum C."/>
            <person name="Birren B."/>
        </authorList>
    </citation>
    <scope>NUCLEOTIDE SEQUENCE [LARGE SCALE GENOMIC DNA]</scope>
    <source>
        <strain evidence="3">race PST-78</strain>
    </source>
</reference>
<dbReference type="InterPro" id="IPR013745">
    <property type="entry name" value="Bit61/PRR5"/>
</dbReference>
<dbReference type="STRING" id="1165861.A0A0L0VW71"/>
<feature type="compositionally biased region" description="Low complexity" evidence="1">
    <location>
        <begin position="456"/>
        <end position="479"/>
    </location>
</feature>
<dbReference type="Pfam" id="PF08539">
    <property type="entry name" value="HbrB"/>
    <property type="match status" value="1"/>
</dbReference>
<dbReference type="OrthoDB" id="2290221at2759"/>
<evidence type="ECO:0000256" key="1">
    <source>
        <dbReference type="SAM" id="MobiDB-lite"/>
    </source>
</evidence>
<comment type="caution">
    <text evidence="2">The sequence shown here is derived from an EMBL/GenBank/DDBJ whole genome shotgun (WGS) entry which is preliminary data.</text>
</comment>
<dbReference type="PANTHER" id="PTHR32428">
    <property type="entry name" value="TARGET OF RAPAMYCIN COMPLEX 2 SUBUNIT BIT61-RELATED"/>
    <property type="match status" value="1"/>
</dbReference>
<feature type="compositionally biased region" description="Polar residues" evidence="1">
    <location>
        <begin position="543"/>
        <end position="579"/>
    </location>
</feature>
<feature type="compositionally biased region" description="Low complexity" evidence="1">
    <location>
        <begin position="767"/>
        <end position="785"/>
    </location>
</feature>
<dbReference type="GO" id="GO:0038203">
    <property type="term" value="P:TORC2 signaling"/>
    <property type="evidence" value="ECO:0007669"/>
    <property type="project" value="TreeGrafter"/>
</dbReference>
<accession>A0A0L0VW71</accession>
<evidence type="ECO:0008006" key="4">
    <source>
        <dbReference type="Google" id="ProtNLM"/>
    </source>
</evidence>
<dbReference type="EMBL" id="AJIL01000017">
    <property type="protein sequence ID" value="KNF03511.1"/>
    <property type="molecule type" value="Genomic_DNA"/>
</dbReference>
<name>A0A0L0VW71_9BASI</name>
<dbReference type="AlphaFoldDB" id="A0A0L0VW71"/>